<dbReference type="AlphaFoldDB" id="A0A0S4JD15"/>
<dbReference type="VEuPathDB" id="TriTrypDB:BSAL_14795"/>
<dbReference type="OrthoDB" id="2123594at2759"/>
<proteinExistence type="predicted"/>
<accession>A0A0S4JD15</accession>
<sequence length="169" mass="18893">MNESIYNLIPDPYVEAEKSPRHTSKFKQSSVRLPAPSYTTFPTKEAVDGTSANQFRRSGANMGKVVGPDIDPRRFLTKGNGTKFAVAPVQKEKFYTKPPIVLPEDKPVMGLHSEKDFVRSNAVEIANMATKGRTVEAARPTARTSFGKVPKYLLRHFLLNLPLFVMVLR</sequence>
<name>A0A0S4JD15_BODSA</name>
<evidence type="ECO:0000313" key="1">
    <source>
        <dbReference type="EMBL" id="CUG88296.1"/>
    </source>
</evidence>
<gene>
    <name evidence="1" type="ORF">BSAL_14795</name>
</gene>
<evidence type="ECO:0000313" key="2">
    <source>
        <dbReference type="Proteomes" id="UP000051952"/>
    </source>
</evidence>
<protein>
    <submittedName>
        <fullName evidence="1">Uncharacterized protein</fullName>
    </submittedName>
</protein>
<dbReference type="EMBL" id="CYKH01001630">
    <property type="protein sequence ID" value="CUG88296.1"/>
    <property type="molecule type" value="Genomic_DNA"/>
</dbReference>
<dbReference type="Proteomes" id="UP000051952">
    <property type="component" value="Unassembled WGS sequence"/>
</dbReference>
<keyword evidence="2" id="KW-1185">Reference proteome</keyword>
<organism evidence="1 2">
    <name type="scientific">Bodo saltans</name>
    <name type="common">Flagellated protozoan</name>
    <dbReference type="NCBI Taxonomy" id="75058"/>
    <lineage>
        <taxon>Eukaryota</taxon>
        <taxon>Discoba</taxon>
        <taxon>Euglenozoa</taxon>
        <taxon>Kinetoplastea</taxon>
        <taxon>Metakinetoplastina</taxon>
        <taxon>Eubodonida</taxon>
        <taxon>Bodonidae</taxon>
        <taxon>Bodo</taxon>
    </lineage>
</organism>
<reference evidence="2" key="1">
    <citation type="submission" date="2015-09" db="EMBL/GenBank/DDBJ databases">
        <authorList>
            <consortium name="Pathogen Informatics"/>
        </authorList>
    </citation>
    <scope>NUCLEOTIDE SEQUENCE [LARGE SCALE GENOMIC DNA]</scope>
    <source>
        <strain evidence="2">Lake Konstanz</strain>
    </source>
</reference>